<keyword evidence="3" id="KW-1185">Reference proteome</keyword>
<evidence type="ECO:0000256" key="1">
    <source>
        <dbReference type="SAM" id="Phobius"/>
    </source>
</evidence>
<feature type="transmembrane region" description="Helical" evidence="1">
    <location>
        <begin position="109"/>
        <end position="130"/>
    </location>
</feature>
<dbReference type="AlphaFoldDB" id="A0A1H0CYL5"/>
<keyword evidence="1" id="KW-0472">Membrane</keyword>
<name>A0A1H0CYL5_9BACI</name>
<proteinExistence type="predicted"/>
<dbReference type="Proteomes" id="UP000198778">
    <property type="component" value="Unassembled WGS sequence"/>
</dbReference>
<gene>
    <name evidence="2" type="ORF">SAMN04488053_102279</name>
</gene>
<keyword evidence="1" id="KW-1133">Transmembrane helix</keyword>
<feature type="transmembrane region" description="Helical" evidence="1">
    <location>
        <begin position="76"/>
        <end position="93"/>
    </location>
</feature>
<accession>A0A1H0CYL5</accession>
<organism evidence="2 3">
    <name type="scientific">Alkalicoccus daliensis</name>
    <dbReference type="NCBI Taxonomy" id="745820"/>
    <lineage>
        <taxon>Bacteria</taxon>
        <taxon>Bacillati</taxon>
        <taxon>Bacillota</taxon>
        <taxon>Bacilli</taxon>
        <taxon>Bacillales</taxon>
        <taxon>Bacillaceae</taxon>
        <taxon>Alkalicoccus</taxon>
    </lineage>
</organism>
<protein>
    <submittedName>
        <fullName evidence="2">Uncharacterized protein</fullName>
    </submittedName>
</protein>
<evidence type="ECO:0000313" key="2">
    <source>
        <dbReference type="EMBL" id="SDN62992.1"/>
    </source>
</evidence>
<dbReference type="EMBL" id="FNIL01000002">
    <property type="protein sequence ID" value="SDN62992.1"/>
    <property type="molecule type" value="Genomic_DNA"/>
</dbReference>
<dbReference type="RefSeq" id="WP_090841596.1">
    <property type="nucleotide sequence ID" value="NZ_FNIL01000002.1"/>
</dbReference>
<evidence type="ECO:0000313" key="3">
    <source>
        <dbReference type="Proteomes" id="UP000198778"/>
    </source>
</evidence>
<keyword evidence="1" id="KW-0812">Transmembrane</keyword>
<reference evidence="3" key="1">
    <citation type="submission" date="2016-10" db="EMBL/GenBank/DDBJ databases">
        <authorList>
            <person name="Varghese N."/>
            <person name="Submissions S."/>
        </authorList>
    </citation>
    <scope>NUCLEOTIDE SEQUENCE [LARGE SCALE GENOMIC DNA]</scope>
    <source>
        <strain evidence="3">CGMCC 1.10369</strain>
    </source>
</reference>
<sequence>MKKAAYLLLIPIAMLIFFFYFQEAVPGGYAYEESNETLTVYSSYQTEIRSYPLDADSAVALAAATLRNIIDRQQTILFQIPSIVLLIIVFFLYRTKIQSRDYMEMSGRIIYWIVLGFFVVTLAYLIYVFFGMTADIETWIERTDSYLEESQ</sequence>